<protein>
    <submittedName>
        <fullName evidence="2">Uncharacterized protein</fullName>
    </submittedName>
</protein>
<name>A0A139RCT3_9STRE</name>
<dbReference type="RefSeq" id="WP_061863776.1">
    <property type="nucleotide sequence ID" value="NZ_KQ970823.1"/>
</dbReference>
<sequence length="207" mass="25294">MRTPKKYSDLIKNKEITNKIIAECIYSVNKRAKNYRDKIEDYKQTGFYRYKENNIENAKEQKEKYYNMKEDLLLNFSPKLIHKQYAGEKRQRVYSYQKNYEKLYNEKRNDIVWENSYYDYDRNKEVEFFDYSLGEKKYLYFLYYEIGEYSFHTPITEERAEKNTQLEIKEIDENFQTHGADIVDLLSTQFVQKVIDLLDSGDYTIIE</sequence>
<dbReference type="EMBL" id="LQZF01000149">
    <property type="protein sequence ID" value="KXU12504.1"/>
    <property type="molecule type" value="Genomic_DNA"/>
</dbReference>
<feature type="coiled-coil region" evidence="1">
    <location>
        <begin position="48"/>
        <end position="75"/>
    </location>
</feature>
<accession>A0A139RCT3</accession>
<evidence type="ECO:0000313" key="3">
    <source>
        <dbReference type="Proteomes" id="UP000072578"/>
    </source>
</evidence>
<dbReference type="Proteomes" id="UP000072578">
    <property type="component" value="Unassembled WGS sequence"/>
</dbReference>
<comment type="caution">
    <text evidence="2">The sequence shown here is derived from an EMBL/GenBank/DDBJ whole genome shotgun (WGS) entry which is preliminary data.</text>
</comment>
<dbReference type="AlphaFoldDB" id="A0A139RCT3"/>
<proteinExistence type="predicted"/>
<organism evidence="2 3">
    <name type="scientific">Streptococcus infantis</name>
    <dbReference type="NCBI Taxonomy" id="68892"/>
    <lineage>
        <taxon>Bacteria</taxon>
        <taxon>Bacillati</taxon>
        <taxon>Bacillota</taxon>
        <taxon>Bacilli</taxon>
        <taxon>Lactobacillales</taxon>
        <taxon>Streptococcaceae</taxon>
        <taxon>Streptococcus</taxon>
    </lineage>
</organism>
<dbReference type="PATRIC" id="fig|68892.8.peg.1699"/>
<evidence type="ECO:0000313" key="2">
    <source>
        <dbReference type="EMBL" id="KXU12504.1"/>
    </source>
</evidence>
<gene>
    <name evidence="2" type="ORF">SINDD18_01552</name>
</gene>
<reference evidence="2 3" key="1">
    <citation type="submission" date="2016-01" db="EMBL/GenBank/DDBJ databases">
        <title>Highly variable Streptococcus oralis are common among viridans streptococci isolated from primates.</title>
        <authorList>
            <person name="Denapaite D."/>
            <person name="Rieger M."/>
            <person name="Koendgen S."/>
            <person name="Brueckner R."/>
            <person name="Ochigava I."/>
            <person name="Kappeler P."/>
            <person name="Maetz-Rensing K."/>
            <person name="Leendertz F."/>
            <person name="Hakenbeck R."/>
        </authorList>
    </citation>
    <scope>NUCLEOTIDE SEQUENCE [LARGE SCALE GENOMIC DNA]</scope>
    <source>
        <strain evidence="2 3">DD18</strain>
    </source>
</reference>
<keyword evidence="1" id="KW-0175">Coiled coil</keyword>
<evidence type="ECO:0000256" key="1">
    <source>
        <dbReference type="SAM" id="Coils"/>
    </source>
</evidence>